<reference evidence="2 3" key="1">
    <citation type="submission" date="2019-03" db="EMBL/GenBank/DDBJ databases">
        <title>Genomic Encyclopedia of Type Strains, Phase IV (KMG-IV): sequencing the most valuable type-strain genomes for metagenomic binning, comparative biology and taxonomic classification.</title>
        <authorList>
            <person name="Goeker M."/>
        </authorList>
    </citation>
    <scope>NUCLEOTIDE SEQUENCE [LARGE SCALE GENOMIC DNA]</scope>
    <source>
        <strain evidence="2 3">DSM 11170</strain>
    </source>
</reference>
<dbReference type="Pfam" id="PF06898">
    <property type="entry name" value="YqfD"/>
    <property type="match status" value="1"/>
</dbReference>
<organism evidence="2 3">
    <name type="scientific">Heliophilum fasciatum</name>
    <dbReference type="NCBI Taxonomy" id="35700"/>
    <lineage>
        <taxon>Bacteria</taxon>
        <taxon>Bacillati</taxon>
        <taxon>Bacillota</taxon>
        <taxon>Clostridia</taxon>
        <taxon>Eubacteriales</taxon>
        <taxon>Heliobacteriaceae</taxon>
        <taxon>Heliophilum</taxon>
    </lineage>
</organism>
<gene>
    <name evidence="2" type="ORF">EDD73_11161</name>
</gene>
<dbReference type="RefSeq" id="WP_131919201.1">
    <property type="nucleotide sequence ID" value="NZ_JAOQNU010000011.1"/>
</dbReference>
<dbReference type="InterPro" id="IPR010690">
    <property type="entry name" value="YqfD"/>
</dbReference>
<dbReference type="NCBIfam" id="TIGR02876">
    <property type="entry name" value="spore_yqfD"/>
    <property type="match status" value="1"/>
</dbReference>
<dbReference type="EMBL" id="SLXT01000011">
    <property type="protein sequence ID" value="TCP64209.1"/>
    <property type="molecule type" value="Genomic_DNA"/>
</dbReference>
<sequence length="415" mass="46908">MLRQWWLFWLGFLRIRVEGENLEKFINLASSRGVPLFDVSRKGGDRLSGQVRLDGYRSLRHVARRTNSRMRIERRSGFPFLLVPFKRRRSLWVGMLLFVAVLYALASLVWSVEITGAVRLDKQAMQEQVRSMGLRVGAWKPLIDTRQAEQALLAANPELEWVGIKLEGTSLIVELQEKILPSVPVPGATHMVAAKDGVVQRVLVLVGQGVVEEGATVVRGQQLIAGVLKQEAKEQERPDPKGKEPKEKAEEMIFVQAKGEVWAKVPYQVRLNEPVALEGKLPTGQVSGHWRIKWGEREMLIYGSGKSPYPDFDQSVTVMPLSIWRNLQIPVELVKVEFRELRPFRQERSREEALATLTEQARQQIRKSLSPGARIVKETVVTEPAALGHVQVRMDAEAYENIAMPQPVDRSVPPG</sequence>
<dbReference type="Proteomes" id="UP000294813">
    <property type="component" value="Unassembled WGS sequence"/>
</dbReference>
<evidence type="ECO:0000313" key="3">
    <source>
        <dbReference type="Proteomes" id="UP000294813"/>
    </source>
</evidence>
<evidence type="ECO:0000256" key="1">
    <source>
        <dbReference type="SAM" id="Phobius"/>
    </source>
</evidence>
<dbReference type="OrthoDB" id="1640349at2"/>
<dbReference type="PIRSF" id="PIRSF029895">
    <property type="entry name" value="SpoIV"/>
    <property type="match status" value="1"/>
</dbReference>
<evidence type="ECO:0000313" key="2">
    <source>
        <dbReference type="EMBL" id="TCP64209.1"/>
    </source>
</evidence>
<feature type="transmembrane region" description="Helical" evidence="1">
    <location>
        <begin position="91"/>
        <end position="112"/>
    </location>
</feature>
<keyword evidence="1" id="KW-1133">Transmembrane helix</keyword>
<keyword evidence="3" id="KW-1185">Reference proteome</keyword>
<accession>A0A4R2RNE9</accession>
<dbReference type="AlphaFoldDB" id="A0A4R2RNE9"/>
<evidence type="ECO:0008006" key="4">
    <source>
        <dbReference type="Google" id="ProtNLM"/>
    </source>
</evidence>
<protein>
    <recommendedName>
        <fullName evidence="4">Stage IV sporulation protein</fullName>
    </recommendedName>
</protein>
<keyword evidence="1" id="KW-0472">Membrane</keyword>
<proteinExistence type="predicted"/>
<comment type="caution">
    <text evidence="2">The sequence shown here is derived from an EMBL/GenBank/DDBJ whole genome shotgun (WGS) entry which is preliminary data.</text>
</comment>
<name>A0A4R2RNE9_9FIRM</name>
<keyword evidence="1" id="KW-0812">Transmembrane</keyword>